<dbReference type="NCBIfam" id="TIGR00420">
    <property type="entry name" value="trmU"/>
    <property type="match status" value="1"/>
</dbReference>
<dbReference type="GO" id="GO:0016783">
    <property type="term" value="F:sulfurtransferase activity"/>
    <property type="evidence" value="ECO:0007669"/>
    <property type="project" value="InterPro"/>
</dbReference>
<name>A0AAD6SRY1_9AGAR</name>
<evidence type="ECO:0000256" key="8">
    <source>
        <dbReference type="ARBA" id="ARBA00022840"/>
    </source>
</evidence>
<sequence>MLCTRALMKRRLSRVYSTRLLTQQLPQMGDRVVVGMSGGIDSSVSAKLLAAEDYDLSAVFMRNWDTRDEYGNSDKGCEWEKDWEDVQKVCKVYDIPCQMIDLSKEYWNRVFEPSLRQWEDGITPNPDVWCNREIKFGALLEHLPGQGTGKSPWLATGHYARRDWSTSRPRLLRSMDRVKDQSYYLSSVTETGLARAIFPIGERTKPEVRKIAQDGNMPTSVLEREESMGLCFIGEKKRTDFKEFISSYISPSPGPVKMLATGKTVSEHPGLWSFTIGEKIRLRGMLEKMYVAKKDIPNNTIFVAPASDPSLLCNSVRASEFAWIWPDSPPTGLERGVKLSVQIRHRMASVACTVKTPSNLPGSHGEDHTDIDITFDEPLKGVASGQVAALWDGDWCLGCGIITTTK</sequence>
<evidence type="ECO:0000256" key="5">
    <source>
        <dbReference type="ARBA" id="ARBA00022679"/>
    </source>
</evidence>
<keyword evidence="6" id="KW-0819">tRNA processing</keyword>
<dbReference type="InterPro" id="IPR046884">
    <property type="entry name" value="MnmA-like_central"/>
</dbReference>
<evidence type="ECO:0000256" key="4">
    <source>
        <dbReference type="ARBA" id="ARBA00022555"/>
    </source>
</evidence>
<evidence type="ECO:0000259" key="13">
    <source>
        <dbReference type="Pfam" id="PF20259"/>
    </source>
</evidence>
<keyword evidence="9" id="KW-0694">RNA-binding</keyword>
<dbReference type="InterPro" id="IPR046885">
    <property type="entry name" value="MnmA-like_C"/>
</dbReference>
<dbReference type="CDD" id="cd01998">
    <property type="entry name" value="MnmA_TRMU-like"/>
    <property type="match status" value="1"/>
</dbReference>
<dbReference type="Gene3D" id="2.40.30.10">
    <property type="entry name" value="Translation factors"/>
    <property type="match status" value="1"/>
</dbReference>
<dbReference type="GO" id="GO:0005524">
    <property type="term" value="F:ATP binding"/>
    <property type="evidence" value="ECO:0007669"/>
    <property type="project" value="UniProtKB-KW"/>
</dbReference>
<dbReference type="InterPro" id="IPR023382">
    <property type="entry name" value="MnmA-like_central_sf"/>
</dbReference>
<evidence type="ECO:0000313" key="15">
    <source>
        <dbReference type="Proteomes" id="UP001218188"/>
    </source>
</evidence>
<dbReference type="InterPro" id="IPR004506">
    <property type="entry name" value="MnmA-like"/>
</dbReference>
<comment type="caution">
    <text evidence="14">The sequence shown here is derived from an EMBL/GenBank/DDBJ whole genome shotgun (WGS) entry which is preliminary data.</text>
</comment>
<protein>
    <recommendedName>
        <fullName evidence="3">tRNA-5-taurinomethyluridine 2-sulfurtransferase</fullName>
        <ecNumber evidence="3">2.8.1.14</ecNumber>
    </recommendedName>
</protein>
<comment type="function">
    <text evidence="1">Catalyzes the 2-thiolation of uridine at the wobble position (U34) of mitochondrial tRNA(Lys), tRNA(Glu) and tRNA(Gln). Required for the formation of 5-taurinomethyl-2-thiouridine (tm5s2U) of mitochondrial tRNA(Lys), tRNA(Glu), and tRNA(Gln) at the wobble position. ATP is required to activate the C2 atom of the wobble base.</text>
</comment>
<evidence type="ECO:0000256" key="2">
    <source>
        <dbReference type="ARBA" id="ARBA00006191"/>
    </source>
</evidence>
<dbReference type="Pfam" id="PF20258">
    <property type="entry name" value="tRNA_Me_trans_C"/>
    <property type="match status" value="1"/>
</dbReference>
<dbReference type="GO" id="GO:0005739">
    <property type="term" value="C:mitochondrion"/>
    <property type="evidence" value="ECO:0007669"/>
    <property type="project" value="TreeGrafter"/>
</dbReference>
<dbReference type="HAMAP" id="MF_00144">
    <property type="entry name" value="tRNA_thiouridyl_MnmA"/>
    <property type="match status" value="1"/>
</dbReference>
<evidence type="ECO:0000256" key="11">
    <source>
        <dbReference type="ARBA" id="ARBA00049564"/>
    </source>
</evidence>
<comment type="catalytic activity">
    <reaction evidence="11">
        <text>5-taurinomethyluridine(34) in tRNA + S-sulfanyl-L-cysteinyl-[protein] + AH2 + ATP = 5-taurinomethyl-2-thiouridine(34) in tRNA + L-cysteinyl-[protein] + A + AMP + diphosphate + H(+)</text>
        <dbReference type="Rhea" id="RHEA:47040"/>
        <dbReference type="Rhea" id="RHEA-COMP:10131"/>
        <dbReference type="Rhea" id="RHEA-COMP:11726"/>
        <dbReference type="Rhea" id="RHEA-COMP:11732"/>
        <dbReference type="Rhea" id="RHEA-COMP:11733"/>
        <dbReference type="ChEBI" id="CHEBI:13193"/>
        <dbReference type="ChEBI" id="CHEBI:15378"/>
        <dbReference type="ChEBI" id="CHEBI:17499"/>
        <dbReference type="ChEBI" id="CHEBI:29950"/>
        <dbReference type="ChEBI" id="CHEBI:30616"/>
        <dbReference type="ChEBI" id="CHEBI:33019"/>
        <dbReference type="ChEBI" id="CHEBI:61963"/>
        <dbReference type="ChEBI" id="CHEBI:87171"/>
        <dbReference type="ChEBI" id="CHEBI:87172"/>
        <dbReference type="ChEBI" id="CHEBI:456215"/>
        <dbReference type="EC" id="2.8.1.14"/>
    </reaction>
</comment>
<evidence type="ECO:0000256" key="1">
    <source>
        <dbReference type="ARBA" id="ARBA00003986"/>
    </source>
</evidence>
<dbReference type="InterPro" id="IPR014729">
    <property type="entry name" value="Rossmann-like_a/b/a_fold"/>
</dbReference>
<organism evidence="14 15">
    <name type="scientific">Mycena alexandri</name>
    <dbReference type="NCBI Taxonomy" id="1745969"/>
    <lineage>
        <taxon>Eukaryota</taxon>
        <taxon>Fungi</taxon>
        <taxon>Dikarya</taxon>
        <taxon>Basidiomycota</taxon>
        <taxon>Agaricomycotina</taxon>
        <taxon>Agaricomycetes</taxon>
        <taxon>Agaricomycetidae</taxon>
        <taxon>Agaricales</taxon>
        <taxon>Marasmiineae</taxon>
        <taxon>Mycenaceae</taxon>
        <taxon>Mycena</taxon>
    </lineage>
</organism>
<dbReference type="PANTHER" id="PTHR11933">
    <property type="entry name" value="TRNA 5-METHYLAMINOMETHYL-2-THIOURIDYLATE -METHYLTRANSFERASE"/>
    <property type="match status" value="1"/>
</dbReference>
<dbReference type="EC" id="2.8.1.14" evidence="3"/>
<keyword evidence="5" id="KW-0808">Transferase</keyword>
<evidence type="ECO:0000256" key="10">
    <source>
        <dbReference type="ARBA" id="ARBA00023157"/>
    </source>
</evidence>
<keyword evidence="15" id="KW-1185">Reference proteome</keyword>
<keyword evidence="4" id="KW-0820">tRNA-binding</keyword>
<dbReference type="GO" id="GO:0000049">
    <property type="term" value="F:tRNA binding"/>
    <property type="evidence" value="ECO:0007669"/>
    <property type="project" value="UniProtKB-KW"/>
</dbReference>
<evidence type="ECO:0000259" key="12">
    <source>
        <dbReference type="Pfam" id="PF20258"/>
    </source>
</evidence>
<gene>
    <name evidence="14" type="ORF">C8F04DRAFT_1110951</name>
</gene>
<dbReference type="Proteomes" id="UP001218188">
    <property type="component" value="Unassembled WGS sequence"/>
</dbReference>
<dbReference type="SUPFAM" id="SSF52402">
    <property type="entry name" value="Adenine nucleotide alpha hydrolases-like"/>
    <property type="match status" value="1"/>
</dbReference>
<keyword evidence="8" id="KW-0067">ATP-binding</keyword>
<dbReference type="Gene3D" id="3.40.50.620">
    <property type="entry name" value="HUPs"/>
    <property type="match status" value="1"/>
</dbReference>
<evidence type="ECO:0000313" key="14">
    <source>
        <dbReference type="EMBL" id="KAJ7031368.1"/>
    </source>
</evidence>
<feature type="domain" description="tRNA-specific 2-thiouridylase MnmA-like C-terminal" evidence="12">
    <location>
        <begin position="316"/>
        <end position="402"/>
    </location>
</feature>
<keyword evidence="7" id="KW-0547">Nucleotide-binding</keyword>
<dbReference type="AlphaFoldDB" id="A0AAD6SRY1"/>
<dbReference type="Gene3D" id="2.30.30.280">
    <property type="entry name" value="Adenine nucleotide alpha hydrolases-like domains"/>
    <property type="match status" value="1"/>
</dbReference>
<dbReference type="Pfam" id="PF20259">
    <property type="entry name" value="tRNA_Me_trans_M"/>
    <property type="match status" value="1"/>
</dbReference>
<feature type="domain" description="tRNA-specific 2-thiouridylase MnmA-like central" evidence="13">
    <location>
        <begin position="242"/>
        <end position="304"/>
    </location>
</feature>
<evidence type="ECO:0000256" key="7">
    <source>
        <dbReference type="ARBA" id="ARBA00022741"/>
    </source>
</evidence>
<evidence type="ECO:0000256" key="3">
    <source>
        <dbReference type="ARBA" id="ARBA00011953"/>
    </source>
</evidence>
<accession>A0AAD6SRY1</accession>
<dbReference type="NCBIfam" id="NF001138">
    <property type="entry name" value="PRK00143.1"/>
    <property type="match status" value="1"/>
</dbReference>
<reference evidence="14" key="1">
    <citation type="submission" date="2023-03" db="EMBL/GenBank/DDBJ databases">
        <title>Massive genome expansion in bonnet fungi (Mycena s.s.) driven by repeated elements and novel gene families across ecological guilds.</title>
        <authorList>
            <consortium name="Lawrence Berkeley National Laboratory"/>
            <person name="Harder C.B."/>
            <person name="Miyauchi S."/>
            <person name="Viragh M."/>
            <person name="Kuo A."/>
            <person name="Thoen E."/>
            <person name="Andreopoulos B."/>
            <person name="Lu D."/>
            <person name="Skrede I."/>
            <person name="Drula E."/>
            <person name="Henrissat B."/>
            <person name="Morin E."/>
            <person name="Kohler A."/>
            <person name="Barry K."/>
            <person name="LaButti K."/>
            <person name="Morin E."/>
            <person name="Salamov A."/>
            <person name="Lipzen A."/>
            <person name="Mereny Z."/>
            <person name="Hegedus B."/>
            <person name="Baldrian P."/>
            <person name="Stursova M."/>
            <person name="Weitz H."/>
            <person name="Taylor A."/>
            <person name="Grigoriev I.V."/>
            <person name="Nagy L.G."/>
            <person name="Martin F."/>
            <person name="Kauserud H."/>
        </authorList>
    </citation>
    <scope>NUCLEOTIDE SEQUENCE</scope>
    <source>
        <strain evidence="14">CBHHK200</strain>
    </source>
</reference>
<comment type="similarity">
    <text evidence="2">Belongs to the MnmA/TRMU family.</text>
</comment>
<dbReference type="EMBL" id="JARJCM010000082">
    <property type="protein sequence ID" value="KAJ7031368.1"/>
    <property type="molecule type" value="Genomic_DNA"/>
</dbReference>
<evidence type="ECO:0000256" key="9">
    <source>
        <dbReference type="ARBA" id="ARBA00022884"/>
    </source>
</evidence>
<dbReference type="PANTHER" id="PTHR11933:SF5">
    <property type="entry name" value="MITOCHONDRIAL TRNA-SPECIFIC 2-THIOURIDYLASE 1"/>
    <property type="match status" value="1"/>
</dbReference>
<dbReference type="GO" id="GO:0002143">
    <property type="term" value="P:tRNA wobble position uridine thiolation"/>
    <property type="evidence" value="ECO:0007669"/>
    <property type="project" value="TreeGrafter"/>
</dbReference>
<proteinExistence type="inferred from homology"/>
<dbReference type="Pfam" id="PF03054">
    <property type="entry name" value="tRNA_Me_trans"/>
    <property type="match status" value="1"/>
</dbReference>
<keyword evidence="10" id="KW-1015">Disulfide bond</keyword>
<evidence type="ECO:0000256" key="6">
    <source>
        <dbReference type="ARBA" id="ARBA00022694"/>
    </source>
</evidence>